<dbReference type="Pfam" id="PF07669">
    <property type="entry name" value="Eco57I"/>
    <property type="match status" value="1"/>
</dbReference>
<proteinExistence type="predicted"/>
<dbReference type="PANTHER" id="PTHR33841:SF4">
    <property type="entry name" value="RESTRICTION MODIFICATION SYSTEM DNA SPECIFICITY DOMAIN"/>
    <property type="match status" value="1"/>
</dbReference>
<dbReference type="InterPro" id="IPR050953">
    <property type="entry name" value="N4_N6_ade-DNA_methylase"/>
</dbReference>
<dbReference type="EC" id="2.1.1.72" evidence="1"/>
<evidence type="ECO:0000256" key="1">
    <source>
        <dbReference type="ARBA" id="ARBA00011900"/>
    </source>
</evidence>
<dbReference type="PROSITE" id="PS00092">
    <property type="entry name" value="N6_MTASE"/>
    <property type="match status" value="1"/>
</dbReference>
<keyword evidence="3" id="KW-0808">Transferase</keyword>
<name>A0A235BPS0_UNCW3</name>
<feature type="non-terminal residue" evidence="7">
    <location>
        <position position="1"/>
    </location>
</feature>
<dbReference type="InterPro" id="IPR002052">
    <property type="entry name" value="DNA_methylase_N6_adenine_CS"/>
</dbReference>
<dbReference type="AlphaFoldDB" id="A0A235BPS0"/>
<dbReference type="InterPro" id="IPR011639">
    <property type="entry name" value="MethylTrfase_TaqI-like_dom"/>
</dbReference>
<gene>
    <name evidence="7" type="ORF">CH330_08440</name>
</gene>
<feature type="domain" description="Type II methyltransferase M.TaqI-like" evidence="6">
    <location>
        <begin position="54"/>
        <end position="316"/>
    </location>
</feature>
<dbReference type="GO" id="GO:0006304">
    <property type="term" value="P:DNA modification"/>
    <property type="evidence" value="ECO:0007669"/>
    <property type="project" value="InterPro"/>
</dbReference>
<dbReference type="EMBL" id="NOZP01000154">
    <property type="protein sequence ID" value="OYD14500.1"/>
    <property type="molecule type" value="Genomic_DNA"/>
</dbReference>
<evidence type="ECO:0000256" key="4">
    <source>
        <dbReference type="ARBA" id="ARBA00022691"/>
    </source>
</evidence>
<evidence type="ECO:0000256" key="3">
    <source>
        <dbReference type="ARBA" id="ARBA00022679"/>
    </source>
</evidence>
<dbReference type="PANTHER" id="PTHR33841">
    <property type="entry name" value="DNA METHYLTRANSFERASE YEEA-RELATED"/>
    <property type="match status" value="1"/>
</dbReference>
<comment type="caution">
    <text evidence="7">The sequence shown here is derived from an EMBL/GenBank/DDBJ whole genome shotgun (WGS) entry which is preliminary data.</text>
</comment>
<protein>
    <recommendedName>
        <fullName evidence="1">site-specific DNA-methyltransferase (adenine-specific)</fullName>
        <ecNumber evidence="1">2.1.1.72</ecNumber>
    </recommendedName>
</protein>
<keyword evidence="4" id="KW-0949">S-adenosyl-L-methionine</keyword>
<dbReference type="Proteomes" id="UP000215559">
    <property type="component" value="Unassembled WGS sequence"/>
</dbReference>
<evidence type="ECO:0000313" key="7">
    <source>
        <dbReference type="EMBL" id="OYD14500.1"/>
    </source>
</evidence>
<reference evidence="7 8" key="1">
    <citation type="submission" date="2017-07" db="EMBL/GenBank/DDBJ databases">
        <title>Recovery of genomes from metagenomes via a dereplication, aggregation, and scoring strategy.</title>
        <authorList>
            <person name="Sieber C.M."/>
            <person name="Probst A.J."/>
            <person name="Sharrar A."/>
            <person name="Thomas B.C."/>
            <person name="Hess M."/>
            <person name="Tringe S.G."/>
            <person name="Banfield J.F."/>
        </authorList>
    </citation>
    <scope>NUCLEOTIDE SEQUENCE [LARGE SCALE GENOMIC DNA]</scope>
    <source>
        <strain evidence="7">JGI_Cruoil_03_51_56</strain>
    </source>
</reference>
<organism evidence="7 8">
    <name type="scientific">candidate division WOR-3 bacterium JGI_Cruoil_03_51_56</name>
    <dbReference type="NCBI Taxonomy" id="1973747"/>
    <lineage>
        <taxon>Bacteria</taxon>
        <taxon>Bacteria division WOR-3</taxon>
    </lineage>
</organism>
<dbReference type="Gene3D" id="3.40.50.150">
    <property type="entry name" value="Vaccinia Virus protein VP39"/>
    <property type="match status" value="1"/>
</dbReference>
<dbReference type="InterPro" id="IPR029063">
    <property type="entry name" value="SAM-dependent_MTases_sf"/>
</dbReference>
<keyword evidence="2" id="KW-0489">Methyltransferase</keyword>
<dbReference type="SUPFAM" id="SSF53335">
    <property type="entry name" value="S-adenosyl-L-methionine-dependent methyltransferases"/>
    <property type="match status" value="1"/>
</dbReference>
<sequence length="697" mass="77753">NVTVVGDLKPTDKVLDPACGSGTFLVLCIRKMRDYARKKMLPESEVLDRILASVVGFDLNPLAVISARTNYLLALGDLLEHRKGDISIPVYLCDSVVHPHEVADVSQTRLRHIPVKTAVGSFLLPPSVIKRATIRRMAEELEEIVELDVPHGDFVARIGPVLELDPAKEADDIELLWQLYQRLLELKRNKVNGVWARVIKNAFAPLFLKNFDYVVGNPPWVNWESLPEKYRVDDVVPLFQEKYGLFPHKGLRARHGSAKIDISALMAYVVADISLKRNGRLGFLITQSVFKTDAGKGFRKFALPDDTPLGIVHVDDITAFQPFEGAANRTAAFVLQKGKKTQYGRFTYWAWLKRKGRRGSLPTDSTWVEIEDRVDFNRFTAEPVDKSDATSQWLTGRPLALKAVRKVLGSSDYKAHEGINPGGAGASGIYWVDIVGSRPGGTVVVANMAHRARIDIESVQAPVESELVYPHLWAGDVRRWYATSSGWIVAPQSSADRKHATPLATMKARYPKALMYLGRFKDLLSNRSAYLKYLPDEPYYALYDVKDYTFSKWKVVWPNIASRLMAAVVSGEAGKVVLPQHIVTLVACTRRAEAHFLCALVNSSLANFAASAYSQKGGKSFGDPHILEHICVPKFDPKDKTHLALAELSMQAHKATAKGDTKRVAKIEEQIDLLAAKLWGLTDKELKEIKLALEELR</sequence>
<dbReference type="GO" id="GO:0003676">
    <property type="term" value="F:nucleic acid binding"/>
    <property type="evidence" value="ECO:0007669"/>
    <property type="project" value="InterPro"/>
</dbReference>
<accession>A0A235BPS0</accession>
<dbReference type="CDD" id="cd02440">
    <property type="entry name" value="AdoMet_MTases"/>
    <property type="match status" value="1"/>
</dbReference>
<dbReference type="PRINTS" id="PR00507">
    <property type="entry name" value="N12N6MTFRASE"/>
</dbReference>
<dbReference type="GO" id="GO:0032259">
    <property type="term" value="P:methylation"/>
    <property type="evidence" value="ECO:0007669"/>
    <property type="project" value="UniProtKB-KW"/>
</dbReference>
<comment type="catalytic activity">
    <reaction evidence="5">
        <text>a 2'-deoxyadenosine in DNA + S-adenosyl-L-methionine = an N(6)-methyl-2'-deoxyadenosine in DNA + S-adenosyl-L-homocysteine + H(+)</text>
        <dbReference type="Rhea" id="RHEA:15197"/>
        <dbReference type="Rhea" id="RHEA-COMP:12418"/>
        <dbReference type="Rhea" id="RHEA-COMP:12419"/>
        <dbReference type="ChEBI" id="CHEBI:15378"/>
        <dbReference type="ChEBI" id="CHEBI:57856"/>
        <dbReference type="ChEBI" id="CHEBI:59789"/>
        <dbReference type="ChEBI" id="CHEBI:90615"/>
        <dbReference type="ChEBI" id="CHEBI:90616"/>
        <dbReference type="EC" id="2.1.1.72"/>
    </reaction>
</comment>
<evidence type="ECO:0000256" key="2">
    <source>
        <dbReference type="ARBA" id="ARBA00022603"/>
    </source>
</evidence>
<evidence type="ECO:0000313" key="8">
    <source>
        <dbReference type="Proteomes" id="UP000215559"/>
    </source>
</evidence>
<dbReference type="GO" id="GO:0009007">
    <property type="term" value="F:site-specific DNA-methyltransferase (adenine-specific) activity"/>
    <property type="evidence" value="ECO:0007669"/>
    <property type="project" value="UniProtKB-EC"/>
</dbReference>
<evidence type="ECO:0000259" key="6">
    <source>
        <dbReference type="Pfam" id="PF07669"/>
    </source>
</evidence>
<evidence type="ECO:0000256" key="5">
    <source>
        <dbReference type="ARBA" id="ARBA00047942"/>
    </source>
</evidence>